<keyword evidence="1" id="KW-0229">DNA integration</keyword>
<evidence type="ECO:0000256" key="2">
    <source>
        <dbReference type="ARBA" id="ARBA00023125"/>
    </source>
</evidence>
<keyword evidence="8" id="KW-1185">Reference proteome</keyword>
<accession>A0A842I2R1</accession>
<sequence length="258" mass="28377">MAARRKDGTGAKAIVGYVRVSTERQGREGISIDLQREAIHEFARGCHLPLIEVFEDVASGAGASSLRGRQGLLNALQACRDHDAVLVVWDWSRLSRHAASEENIKALVPSPDRILSLKDGEGFAQASEQARLKRAELQHNEISRRTKEGMGRKKAEGASFGNPNIREAQVKGTAAASDKANAIIDAIVRILRAEADPDKVKAVQVVDQLNQLGVLTGQNQTWTVGRVRVPLRQARKRFVDVSDEEDRLMRANPLYGLF</sequence>
<protein>
    <submittedName>
        <fullName evidence="7">Recombinase family protein</fullName>
    </submittedName>
</protein>
<dbReference type="AlphaFoldDB" id="A0A842I2R1"/>
<dbReference type="SMART" id="SM00857">
    <property type="entry name" value="Resolvase"/>
    <property type="match status" value="1"/>
</dbReference>
<gene>
    <name evidence="7" type="ORF">H7F16_03225</name>
</gene>
<dbReference type="InterPro" id="IPR050639">
    <property type="entry name" value="SSR_resolvase"/>
</dbReference>
<dbReference type="InterPro" id="IPR006118">
    <property type="entry name" value="Recombinase_CS"/>
</dbReference>
<dbReference type="Pfam" id="PF00239">
    <property type="entry name" value="Resolvase"/>
    <property type="match status" value="1"/>
</dbReference>
<dbReference type="GO" id="GO:0015074">
    <property type="term" value="P:DNA integration"/>
    <property type="evidence" value="ECO:0007669"/>
    <property type="project" value="UniProtKB-KW"/>
</dbReference>
<keyword evidence="2" id="KW-0238">DNA-binding</keyword>
<comment type="caution">
    <text evidence="7">The sequence shown here is derived from an EMBL/GenBank/DDBJ whole genome shotgun (WGS) entry which is preliminary data.</text>
</comment>
<dbReference type="GO" id="GO:0003677">
    <property type="term" value="F:DNA binding"/>
    <property type="evidence" value="ECO:0007669"/>
    <property type="project" value="UniProtKB-KW"/>
</dbReference>
<proteinExistence type="predicted"/>
<evidence type="ECO:0000313" key="8">
    <source>
        <dbReference type="Proteomes" id="UP000555411"/>
    </source>
</evidence>
<reference evidence="7 8" key="1">
    <citation type="journal article" date="2017" name="Int. J. Syst. Evol. Microbiol.">
        <title>Gemmobacter straminiformis sp. nov., isolated from an artificial fountain.</title>
        <authorList>
            <person name="Kang J.Y."/>
            <person name="Kim M.J."/>
            <person name="Chun J."/>
            <person name="Son K.P."/>
            <person name="Jahng K.Y."/>
        </authorList>
    </citation>
    <scope>NUCLEOTIDE SEQUENCE [LARGE SCALE GENOMIC DNA]</scope>
    <source>
        <strain evidence="7 8">CAM-8</strain>
    </source>
</reference>
<evidence type="ECO:0000256" key="3">
    <source>
        <dbReference type="ARBA" id="ARBA00023172"/>
    </source>
</evidence>
<evidence type="ECO:0000313" key="7">
    <source>
        <dbReference type="EMBL" id="MBC2834502.1"/>
    </source>
</evidence>
<dbReference type="Proteomes" id="UP000555411">
    <property type="component" value="Unassembled WGS sequence"/>
</dbReference>
<dbReference type="PROSITE" id="PS00397">
    <property type="entry name" value="RECOMBINASES_1"/>
    <property type="match status" value="1"/>
</dbReference>
<dbReference type="InterPro" id="IPR036162">
    <property type="entry name" value="Resolvase-like_N_sf"/>
</dbReference>
<evidence type="ECO:0000259" key="6">
    <source>
        <dbReference type="PROSITE" id="PS51736"/>
    </source>
</evidence>
<feature type="domain" description="Resolvase/invertase-type recombinase catalytic" evidence="6">
    <location>
        <begin position="13"/>
        <end position="157"/>
    </location>
</feature>
<dbReference type="SUPFAM" id="SSF53041">
    <property type="entry name" value="Resolvase-like"/>
    <property type="match status" value="1"/>
</dbReference>
<dbReference type="EMBL" id="JACLQD010000001">
    <property type="protein sequence ID" value="MBC2834502.1"/>
    <property type="molecule type" value="Genomic_DNA"/>
</dbReference>
<dbReference type="CDD" id="cd00338">
    <property type="entry name" value="Ser_Recombinase"/>
    <property type="match status" value="1"/>
</dbReference>
<organism evidence="7 8">
    <name type="scientific">Paragemmobacter straminiformis</name>
    <dbReference type="NCBI Taxonomy" id="2045119"/>
    <lineage>
        <taxon>Bacteria</taxon>
        <taxon>Pseudomonadati</taxon>
        <taxon>Pseudomonadota</taxon>
        <taxon>Alphaproteobacteria</taxon>
        <taxon>Rhodobacterales</taxon>
        <taxon>Paracoccaceae</taxon>
        <taxon>Paragemmobacter</taxon>
    </lineage>
</organism>
<dbReference type="PROSITE" id="PS51736">
    <property type="entry name" value="RECOMBINASES_3"/>
    <property type="match status" value="1"/>
</dbReference>
<dbReference type="PANTHER" id="PTHR30461">
    <property type="entry name" value="DNA-INVERTASE FROM LAMBDOID PROPHAGE"/>
    <property type="match status" value="1"/>
</dbReference>
<dbReference type="Gene3D" id="3.40.50.1390">
    <property type="entry name" value="Resolvase, N-terminal catalytic domain"/>
    <property type="match status" value="1"/>
</dbReference>
<evidence type="ECO:0000256" key="5">
    <source>
        <dbReference type="PROSITE-ProRule" id="PRU10137"/>
    </source>
</evidence>
<keyword evidence="3" id="KW-0233">DNA recombination</keyword>
<name>A0A842I2R1_9RHOB</name>
<evidence type="ECO:0000256" key="1">
    <source>
        <dbReference type="ARBA" id="ARBA00022908"/>
    </source>
</evidence>
<evidence type="ECO:0000256" key="4">
    <source>
        <dbReference type="PIRSR" id="PIRSR606118-50"/>
    </source>
</evidence>
<feature type="active site" description="O-(5'-phospho-DNA)-serine intermediate" evidence="4 5">
    <location>
        <position position="21"/>
    </location>
</feature>
<dbReference type="InterPro" id="IPR006119">
    <property type="entry name" value="Resolv_N"/>
</dbReference>
<dbReference type="GO" id="GO:0000150">
    <property type="term" value="F:DNA strand exchange activity"/>
    <property type="evidence" value="ECO:0007669"/>
    <property type="project" value="InterPro"/>
</dbReference>
<dbReference type="PANTHER" id="PTHR30461:SF2">
    <property type="entry name" value="SERINE RECOMBINASE PINE-RELATED"/>
    <property type="match status" value="1"/>
</dbReference>